<dbReference type="RefSeq" id="WP_204698133.1">
    <property type="nucleotide sequence ID" value="NZ_JAFBEC010000007.1"/>
</dbReference>
<name>A0ABS2PDG7_9BACL</name>
<proteinExistence type="predicted"/>
<dbReference type="Pfam" id="PF08810">
    <property type="entry name" value="KapB"/>
    <property type="match status" value="1"/>
</dbReference>
<reference evidence="1 2" key="1">
    <citation type="submission" date="2021-01" db="EMBL/GenBank/DDBJ databases">
        <title>Genomic Encyclopedia of Type Strains, Phase IV (KMG-IV): sequencing the most valuable type-strain genomes for metagenomic binning, comparative biology and taxonomic classification.</title>
        <authorList>
            <person name="Goeker M."/>
        </authorList>
    </citation>
    <scope>NUCLEOTIDE SEQUENCE [LARGE SCALE GENOMIC DNA]</scope>
    <source>
        <strain evidence="1 2">DSM 25540</strain>
    </source>
</reference>
<dbReference type="Proteomes" id="UP000741863">
    <property type="component" value="Unassembled WGS sequence"/>
</dbReference>
<keyword evidence="2" id="KW-1185">Reference proteome</keyword>
<evidence type="ECO:0000313" key="1">
    <source>
        <dbReference type="EMBL" id="MBM7633469.1"/>
    </source>
</evidence>
<dbReference type="SMART" id="SM01298">
    <property type="entry name" value="KapB"/>
    <property type="match status" value="1"/>
</dbReference>
<evidence type="ECO:0000313" key="2">
    <source>
        <dbReference type="Proteomes" id="UP000741863"/>
    </source>
</evidence>
<protein>
    <submittedName>
        <fullName evidence="1">Kinase-associated protein B</fullName>
    </submittedName>
</protein>
<dbReference type="EMBL" id="JAFBEC010000007">
    <property type="protein sequence ID" value="MBM7633469.1"/>
    <property type="molecule type" value="Genomic_DNA"/>
</dbReference>
<dbReference type="InterPro" id="IPR038080">
    <property type="entry name" value="KapB_sf"/>
</dbReference>
<comment type="caution">
    <text evidence="1">The sequence shown here is derived from an EMBL/GenBank/DDBJ whole genome shotgun (WGS) entry which is preliminary data.</text>
</comment>
<gene>
    <name evidence="1" type="ORF">JOD17_002563</name>
</gene>
<accession>A0ABS2PDG7</accession>
<keyword evidence="1" id="KW-0808">Transferase</keyword>
<dbReference type="Gene3D" id="2.30.30.430">
    <property type="entry name" value="Kinase associated protein B domain"/>
    <property type="match status" value="1"/>
</dbReference>
<sequence length="119" mass="13736">MYVTGKYKTGIYIGEVVEERGERTLLQVKAVKKHPMQGDLHQGFETNVPLFHQRNALAYLEKAWVPTVTVKAYSDDLPSYEESLHEAVEAEISKMEKREDEFGEKALSSLKELQTRYEK</sequence>
<dbReference type="InterPro" id="IPR014916">
    <property type="entry name" value="KapB"/>
</dbReference>
<organism evidence="1 2">
    <name type="scientific">Geomicrobium sediminis</name>
    <dbReference type="NCBI Taxonomy" id="1347788"/>
    <lineage>
        <taxon>Bacteria</taxon>
        <taxon>Bacillati</taxon>
        <taxon>Bacillota</taxon>
        <taxon>Bacilli</taxon>
        <taxon>Bacillales</taxon>
        <taxon>Geomicrobium</taxon>
    </lineage>
</organism>
<keyword evidence="1" id="KW-0418">Kinase</keyword>
<dbReference type="SUPFAM" id="SSF141251">
    <property type="entry name" value="Kinase-associated protein B-like"/>
    <property type="match status" value="1"/>
</dbReference>
<dbReference type="GO" id="GO:0016301">
    <property type="term" value="F:kinase activity"/>
    <property type="evidence" value="ECO:0007669"/>
    <property type="project" value="UniProtKB-KW"/>
</dbReference>